<dbReference type="InterPro" id="IPR016024">
    <property type="entry name" value="ARM-type_fold"/>
</dbReference>
<dbReference type="AlphaFoldDB" id="A0AAV0L824"/>
<reference evidence="1" key="1">
    <citation type="submission" date="2022-08" db="EMBL/GenBank/DDBJ databases">
        <authorList>
            <person name="Gutierrez-Valencia J."/>
        </authorList>
    </citation>
    <scope>NUCLEOTIDE SEQUENCE</scope>
</reference>
<dbReference type="Proteomes" id="UP001154282">
    <property type="component" value="Unassembled WGS sequence"/>
</dbReference>
<proteinExistence type="predicted"/>
<sequence>MKLFFQHLDDPHHKVAQAALSTLADIIPACRKPFESYMERILPHVFSRLIDPKELVRQPCLTTLDIVGKTYGVDTLLPALLRSLDEQRSPKAKLAVIEFAIGSFNKHAVNSEGAGNTGILKLWLAKLTPLSHDKNTKLKEAAITCIISVYSHFDSSAVLNFILCLSVEEQNSLRRALKQYTPRIEVDLMNFLQNKKDRQRSKSAYDPCDVVGTSSEEGYIAASKKSYYLGRYSGGSIDSDGGRKWHSTQESAQVTGIIGQATSDETQESLYQNFEASAVVDDSNDLKSRDLSYMVHNPSMSRTWDPSLVTWKAWTVT</sequence>
<dbReference type="PANTHER" id="PTHR21567">
    <property type="entry name" value="CLASP"/>
    <property type="match status" value="1"/>
</dbReference>
<dbReference type="GO" id="GO:0000278">
    <property type="term" value="P:mitotic cell cycle"/>
    <property type="evidence" value="ECO:0007669"/>
    <property type="project" value="UniProtKB-ARBA"/>
</dbReference>
<dbReference type="GO" id="GO:0005819">
    <property type="term" value="C:spindle"/>
    <property type="evidence" value="ECO:0007669"/>
    <property type="project" value="UniProtKB-ARBA"/>
</dbReference>
<dbReference type="GO" id="GO:0000226">
    <property type="term" value="P:microtubule cytoskeleton organization"/>
    <property type="evidence" value="ECO:0007669"/>
    <property type="project" value="TreeGrafter"/>
</dbReference>
<dbReference type="EMBL" id="CAMGYJ010000006">
    <property type="protein sequence ID" value="CAI0430655.1"/>
    <property type="molecule type" value="Genomic_DNA"/>
</dbReference>
<keyword evidence="2" id="KW-1185">Reference proteome</keyword>
<name>A0AAV0L824_9ROSI</name>
<evidence type="ECO:0008006" key="3">
    <source>
        <dbReference type="Google" id="ProtNLM"/>
    </source>
</evidence>
<accession>A0AAV0L824</accession>
<evidence type="ECO:0000313" key="2">
    <source>
        <dbReference type="Proteomes" id="UP001154282"/>
    </source>
</evidence>
<organism evidence="1 2">
    <name type="scientific">Linum tenue</name>
    <dbReference type="NCBI Taxonomy" id="586396"/>
    <lineage>
        <taxon>Eukaryota</taxon>
        <taxon>Viridiplantae</taxon>
        <taxon>Streptophyta</taxon>
        <taxon>Embryophyta</taxon>
        <taxon>Tracheophyta</taxon>
        <taxon>Spermatophyta</taxon>
        <taxon>Magnoliopsida</taxon>
        <taxon>eudicotyledons</taxon>
        <taxon>Gunneridae</taxon>
        <taxon>Pentapetalae</taxon>
        <taxon>rosids</taxon>
        <taxon>fabids</taxon>
        <taxon>Malpighiales</taxon>
        <taxon>Linaceae</taxon>
        <taxon>Linum</taxon>
    </lineage>
</organism>
<evidence type="ECO:0000313" key="1">
    <source>
        <dbReference type="EMBL" id="CAI0430655.1"/>
    </source>
</evidence>
<dbReference type="GO" id="GO:0008017">
    <property type="term" value="F:microtubule binding"/>
    <property type="evidence" value="ECO:0007669"/>
    <property type="project" value="TreeGrafter"/>
</dbReference>
<dbReference type="InterPro" id="IPR011989">
    <property type="entry name" value="ARM-like"/>
</dbReference>
<comment type="caution">
    <text evidence="1">The sequence shown here is derived from an EMBL/GenBank/DDBJ whole genome shotgun (WGS) entry which is preliminary data.</text>
</comment>
<dbReference type="PANTHER" id="PTHR21567:SF9">
    <property type="entry name" value="CLIP-ASSOCIATING PROTEIN"/>
    <property type="match status" value="1"/>
</dbReference>
<protein>
    <recommendedName>
        <fullName evidence="3">TOG domain-containing protein</fullName>
    </recommendedName>
</protein>
<dbReference type="SUPFAM" id="SSF48371">
    <property type="entry name" value="ARM repeat"/>
    <property type="match status" value="1"/>
</dbReference>
<dbReference type="GO" id="GO:0005881">
    <property type="term" value="C:cytoplasmic microtubule"/>
    <property type="evidence" value="ECO:0007669"/>
    <property type="project" value="TreeGrafter"/>
</dbReference>
<gene>
    <name evidence="1" type="ORF">LITE_LOCUS22712</name>
</gene>
<dbReference type="Gene3D" id="1.25.10.10">
    <property type="entry name" value="Leucine-rich Repeat Variant"/>
    <property type="match status" value="1"/>
</dbReference>